<accession>A0ABY4VZC2</accession>
<feature type="region of interest" description="Disordered" evidence="2">
    <location>
        <begin position="181"/>
        <end position="204"/>
    </location>
</feature>
<dbReference type="Proteomes" id="UP001056291">
    <property type="component" value="Chromosome"/>
</dbReference>
<evidence type="ECO:0008006" key="5">
    <source>
        <dbReference type="Google" id="ProtNLM"/>
    </source>
</evidence>
<name>A0ABY4VZC2_9PROT</name>
<feature type="coiled-coil region" evidence="1">
    <location>
        <begin position="41"/>
        <end position="102"/>
    </location>
</feature>
<evidence type="ECO:0000256" key="1">
    <source>
        <dbReference type="SAM" id="Coils"/>
    </source>
</evidence>
<dbReference type="EMBL" id="CP098747">
    <property type="protein sequence ID" value="USG59939.1"/>
    <property type="molecule type" value="Genomic_DNA"/>
</dbReference>
<evidence type="ECO:0000313" key="4">
    <source>
        <dbReference type="Proteomes" id="UP001056291"/>
    </source>
</evidence>
<evidence type="ECO:0000313" key="3">
    <source>
        <dbReference type="EMBL" id="USG59939.1"/>
    </source>
</evidence>
<reference evidence="3" key="1">
    <citation type="submission" date="2022-06" db="EMBL/GenBank/DDBJ databases">
        <title>Sneathiella actinostolidae sp. nov., isolated from a sea anemonein the Western Pacific Ocean.</title>
        <authorList>
            <person name="Wei M.J."/>
        </authorList>
    </citation>
    <scope>NUCLEOTIDE SEQUENCE</scope>
    <source>
        <strain evidence="3">PHK-P5</strain>
    </source>
</reference>
<proteinExistence type="predicted"/>
<organism evidence="3 4">
    <name type="scientific">Sneathiella marina</name>
    <dbReference type="NCBI Taxonomy" id="2950108"/>
    <lineage>
        <taxon>Bacteria</taxon>
        <taxon>Pseudomonadati</taxon>
        <taxon>Pseudomonadota</taxon>
        <taxon>Alphaproteobacteria</taxon>
        <taxon>Sneathiellales</taxon>
        <taxon>Sneathiellaceae</taxon>
        <taxon>Sneathiella</taxon>
    </lineage>
</organism>
<keyword evidence="4" id="KW-1185">Reference proteome</keyword>
<sequence>MFDFPVDIEDLTPVPEQFQPLYEAGDAGFRLVPELAAKLDVSGLRSALEKERKSAQRATRELAAWRQLAPDPESARARQSAAAEAQMRIEELQAQNHQDLKTHKATEAVLKGRGSPELLLPHLEAALTLVEEAGAPVLRVLASDGSLRETTEGELMTADDLLEEFRGSPVFARAFDPLVRRGSGMDPASGSSTGSHTGGGEISGRSQWALNTRLEDIAAGKVTLLG</sequence>
<protein>
    <recommendedName>
        <fullName evidence="5">Flagellar assembly protein FliH/Type III secretion system HrpE domain-containing protein</fullName>
    </recommendedName>
</protein>
<dbReference type="RefSeq" id="WP_251932709.1">
    <property type="nucleotide sequence ID" value="NZ_CP098747.1"/>
</dbReference>
<keyword evidence="1" id="KW-0175">Coiled coil</keyword>
<gene>
    <name evidence="3" type="ORF">NBZ79_12205</name>
</gene>
<evidence type="ECO:0000256" key="2">
    <source>
        <dbReference type="SAM" id="MobiDB-lite"/>
    </source>
</evidence>